<dbReference type="Ensembl" id="ENSEAST00005040333.1">
    <property type="protein sequence ID" value="ENSEASP00005039479.1"/>
    <property type="gene ID" value="ENSEASG00005016432.2"/>
</dbReference>
<organism evidence="1 2">
    <name type="scientific">Equus asinus</name>
    <name type="common">Donkey</name>
    <name type="synonym">Equus africanus asinus</name>
    <dbReference type="NCBI Taxonomy" id="9793"/>
    <lineage>
        <taxon>Eukaryota</taxon>
        <taxon>Metazoa</taxon>
        <taxon>Chordata</taxon>
        <taxon>Craniata</taxon>
        <taxon>Vertebrata</taxon>
        <taxon>Euteleostomi</taxon>
        <taxon>Mammalia</taxon>
        <taxon>Eutheria</taxon>
        <taxon>Laurasiatheria</taxon>
        <taxon>Perissodactyla</taxon>
        <taxon>Equidae</taxon>
        <taxon>Equus</taxon>
    </lineage>
</organism>
<evidence type="ECO:0000313" key="1">
    <source>
        <dbReference type="Ensembl" id="ENSEASP00005039479.1"/>
    </source>
</evidence>
<gene>
    <name evidence="1" type="primary">NEIL2</name>
</gene>
<dbReference type="AlphaFoldDB" id="A0A9L0IQW6"/>
<dbReference type="Proteomes" id="UP000694387">
    <property type="component" value="Chromosome 3"/>
</dbReference>
<evidence type="ECO:0000313" key="2">
    <source>
        <dbReference type="Proteomes" id="UP000694387"/>
    </source>
</evidence>
<name>A0A9L0IQW6_EQUAS</name>
<protein>
    <submittedName>
        <fullName evidence="1">Nei like DNA glycosylase 2</fullName>
    </submittedName>
</protein>
<accession>A0A9L0IQW6</accession>
<sequence>MPEGPSVRKFHHLVSPFVGQQVVRTGGSSKKLNPASFQSLWLQDTQFRRLEVQDQGAGRCSI</sequence>
<reference evidence="1" key="2">
    <citation type="submission" date="2025-08" db="UniProtKB">
        <authorList>
            <consortium name="Ensembl"/>
        </authorList>
    </citation>
    <scope>IDENTIFICATION</scope>
</reference>
<dbReference type="GeneTree" id="ENSGT00940000153230"/>
<reference evidence="1" key="3">
    <citation type="submission" date="2025-09" db="UniProtKB">
        <authorList>
            <consortium name="Ensembl"/>
        </authorList>
    </citation>
    <scope>IDENTIFICATION</scope>
</reference>
<keyword evidence="2" id="KW-1185">Reference proteome</keyword>
<proteinExistence type="predicted"/>
<reference evidence="1 2" key="1">
    <citation type="journal article" date="2020" name="Nat. Commun.">
        <title>Donkey genomes provide new insights into domestication and selection for coat color.</title>
        <authorList>
            <person name="Wang"/>
            <person name="C."/>
            <person name="Li"/>
            <person name="H."/>
            <person name="Guo"/>
            <person name="Y."/>
            <person name="Huang"/>
            <person name="J."/>
            <person name="Sun"/>
            <person name="Y."/>
            <person name="Min"/>
            <person name="J."/>
            <person name="Wang"/>
            <person name="J."/>
            <person name="Fang"/>
            <person name="X."/>
            <person name="Zhao"/>
            <person name="Z."/>
            <person name="Wang"/>
            <person name="S."/>
            <person name="Zhang"/>
            <person name="Y."/>
            <person name="Liu"/>
            <person name="Q."/>
            <person name="Jiang"/>
            <person name="Q."/>
            <person name="Wang"/>
            <person name="X."/>
            <person name="Guo"/>
            <person name="Y."/>
            <person name="Yang"/>
            <person name="C."/>
            <person name="Wang"/>
            <person name="Y."/>
            <person name="Tian"/>
            <person name="F."/>
            <person name="Zhuang"/>
            <person name="G."/>
            <person name="Fan"/>
            <person name="Y."/>
            <person name="Gao"/>
            <person name="Q."/>
            <person name="Li"/>
            <person name="Y."/>
            <person name="Ju"/>
            <person name="Z."/>
            <person name="Li"/>
            <person name="J."/>
            <person name="Li"/>
            <person name="R."/>
            <person name="Hou"/>
            <person name="M."/>
            <person name="Yang"/>
            <person name="G."/>
            <person name="Liu"/>
            <person name="G."/>
            <person name="Liu"/>
            <person name="W."/>
            <person name="Guo"/>
            <person name="J."/>
            <person name="Pan"/>
            <person name="S."/>
            <person name="Fan"/>
            <person name="G."/>
            <person name="Zhang"/>
            <person name="W."/>
            <person name="Zhang"/>
            <person name="R."/>
            <person name="Yu"/>
            <person name="J."/>
            <person name="Zhang"/>
            <person name="X."/>
            <person name="Yin"/>
            <person name="Q."/>
            <person name="Ji"/>
            <person name="C."/>
            <person name="Jin"/>
            <person name="Y."/>
            <person name="Yue"/>
            <person name="G."/>
            <person name="Liu"/>
            <person name="M."/>
            <person name="Xu"/>
            <person name="J."/>
            <person name="Liu"/>
            <person name="S."/>
            <person name="Jordana"/>
            <person name="J."/>
            <person name="Noce"/>
            <person name="A."/>
            <person name="Amills"/>
            <person name="M."/>
            <person name="Wu"/>
            <person name="D.D."/>
            <person name="Li"/>
            <person name="S."/>
            <person name="Zhou"/>
            <person name="X. and Zhong"/>
            <person name="J."/>
        </authorList>
    </citation>
    <scope>NUCLEOTIDE SEQUENCE [LARGE SCALE GENOMIC DNA]</scope>
</reference>